<dbReference type="AlphaFoldDB" id="A0AAV6PVA7"/>
<comment type="caution">
    <text evidence="3">The sequence shown here is derived from an EMBL/GenBank/DDBJ whole genome shotgun (WGS) entry which is preliminary data.</text>
</comment>
<evidence type="ECO:0000313" key="4">
    <source>
        <dbReference type="Proteomes" id="UP000693946"/>
    </source>
</evidence>
<feature type="region of interest" description="Disordered" evidence="1">
    <location>
        <begin position="137"/>
        <end position="196"/>
    </location>
</feature>
<organism evidence="3 4">
    <name type="scientific">Solea senegalensis</name>
    <name type="common">Senegalese sole</name>
    <dbReference type="NCBI Taxonomy" id="28829"/>
    <lineage>
        <taxon>Eukaryota</taxon>
        <taxon>Metazoa</taxon>
        <taxon>Chordata</taxon>
        <taxon>Craniata</taxon>
        <taxon>Vertebrata</taxon>
        <taxon>Euteleostomi</taxon>
        <taxon>Actinopterygii</taxon>
        <taxon>Neopterygii</taxon>
        <taxon>Teleostei</taxon>
        <taxon>Neoteleostei</taxon>
        <taxon>Acanthomorphata</taxon>
        <taxon>Carangaria</taxon>
        <taxon>Pleuronectiformes</taxon>
        <taxon>Pleuronectoidei</taxon>
        <taxon>Soleidae</taxon>
        <taxon>Solea</taxon>
    </lineage>
</organism>
<feature type="compositionally biased region" description="Basic and acidic residues" evidence="1">
    <location>
        <begin position="164"/>
        <end position="196"/>
    </location>
</feature>
<protein>
    <submittedName>
        <fullName evidence="3">Uncharacterized protein</fullName>
    </submittedName>
</protein>
<dbReference type="Proteomes" id="UP000693946">
    <property type="component" value="Linkage Group LG9"/>
</dbReference>
<dbReference type="EMBL" id="JAGKHQ010000021">
    <property type="protein sequence ID" value="KAG7475277.1"/>
    <property type="molecule type" value="Genomic_DNA"/>
</dbReference>
<proteinExistence type="predicted"/>
<gene>
    <name evidence="3" type="ORF">JOB18_028396</name>
</gene>
<reference evidence="3 4" key="1">
    <citation type="journal article" date="2021" name="Sci. Rep.">
        <title>Chromosome anchoring in Senegalese sole (Solea senegalensis) reveals sex-associated markers and genome rearrangements in flatfish.</title>
        <authorList>
            <person name="Guerrero-Cozar I."/>
            <person name="Gomez-Garrido J."/>
            <person name="Berbel C."/>
            <person name="Martinez-Blanch J.F."/>
            <person name="Alioto T."/>
            <person name="Claros M.G."/>
            <person name="Gagnaire P.A."/>
            <person name="Manchado M."/>
        </authorList>
    </citation>
    <scope>NUCLEOTIDE SEQUENCE [LARGE SCALE GENOMIC DNA]</scope>
    <source>
        <strain evidence="3">Sse05_10M</strain>
    </source>
</reference>
<feature type="signal peptide" evidence="2">
    <location>
        <begin position="1"/>
        <end position="18"/>
    </location>
</feature>
<name>A0AAV6PVA7_SOLSE</name>
<keyword evidence="4" id="KW-1185">Reference proteome</keyword>
<sequence length="233" mass="25600">MKLFLCCLLLLVTNVVFAAPIRAQRENVLSFLNDALGTMNVPGNVTAYTKPPSEPVTENNSEDISDANSSDDKTGFEEPEQTNNNGGDSTDAVKDLESHEIMAMNDNAPSRRKTGVDKVSVGTMDMSRELIQDYGSREWTGLDSEEGMTVDNQKGGKHTSGSDLQRKAERVNVLDRELSPDESRDLPDGDSVEENRGRLAAAVNSKYDDAELLFQKGDRLSYDHMKIPLLPSS</sequence>
<evidence type="ECO:0000256" key="1">
    <source>
        <dbReference type="SAM" id="MobiDB-lite"/>
    </source>
</evidence>
<evidence type="ECO:0000256" key="2">
    <source>
        <dbReference type="SAM" id="SignalP"/>
    </source>
</evidence>
<evidence type="ECO:0000313" key="3">
    <source>
        <dbReference type="EMBL" id="KAG7475277.1"/>
    </source>
</evidence>
<feature type="region of interest" description="Disordered" evidence="1">
    <location>
        <begin position="43"/>
        <end position="92"/>
    </location>
</feature>
<accession>A0AAV6PVA7</accession>
<keyword evidence="2" id="KW-0732">Signal</keyword>
<feature type="chain" id="PRO_5043719935" evidence="2">
    <location>
        <begin position="19"/>
        <end position="233"/>
    </location>
</feature>